<accession>A0ABZ0HSD3</accession>
<evidence type="ECO:0000256" key="9">
    <source>
        <dbReference type="RuleBase" id="RU004474"/>
    </source>
</evidence>
<comment type="similarity">
    <text evidence="2 8 9">Belongs to the dihydrofolate reductase family.</text>
</comment>
<comment type="catalytic activity">
    <reaction evidence="8">
        <text>(6S)-5,6,7,8-tetrahydrofolate + NADP(+) = 7,8-dihydrofolate + NADPH + H(+)</text>
        <dbReference type="Rhea" id="RHEA:15009"/>
        <dbReference type="ChEBI" id="CHEBI:15378"/>
        <dbReference type="ChEBI" id="CHEBI:57451"/>
        <dbReference type="ChEBI" id="CHEBI:57453"/>
        <dbReference type="ChEBI" id="CHEBI:57783"/>
        <dbReference type="ChEBI" id="CHEBI:58349"/>
        <dbReference type="EC" id="1.5.1.3"/>
    </reaction>
</comment>
<proteinExistence type="inferred from homology"/>
<gene>
    <name evidence="11" type="ORF">RZS28_18305</name>
</gene>
<dbReference type="PRINTS" id="PR00070">
    <property type="entry name" value="DHFR"/>
</dbReference>
<comment type="function">
    <text evidence="7 8">Key enzyme in folate metabolism. Catalyzes an essential reaction for de novo glycine and purine synthesis, and for DNA precursor synthesis.</text>
</comment>
<evidence type="ECO:0000256" key="7">
    <source>
        <dbReference type="ARBA" id="ARBA00025067"/>
    </source>
</evidence>
<dbReference type="PANTHER" id="PTHR48069:SF3">
    <property type="entry name" value="DIHYDROFOLATE REDUCTASE"/>
    <property type="match status" value="1"/>
</dbReference>
<dbReference type="EC" id="1.5.1.3" evidence="3 8"/>
<evidence type="ECO:0000256" key="8">
    <source>
        <dbReference type="PIRNR" id="PIRNR000194"/>
    </source>
</evidence>
<evidence type="ECO:0000256" key="4">
    <source>
        <dbReference type="ARBA" id="ARBA00022563"/>
    </source>
</evidence>
<reference evidence="11 12" key="1">
    <citation type="submission" date="2023-10" db="EMBL/GenBank/DDBJ databases">
        <title>Novel methanotroph of the genus Methylocapsa from a subarctic wetland.</title>
        <authorList>
            <person name="Belova S.E."/>
            <person name="Oshkin I.Y."/>
            <person name="Miroshnikov K."/>
            <person name="Dedysh S.N."/>
        </authorList>
    </citation>
    <scope>NUCLEOTIDE SEQUENCE [LARGE SCALE GENOMIC DNA]</scope>
    <source>
        <strain evidence="11 12">RX1</strain>
    </source>
</reference>
<dbReference type="PROSITE" id="PS00075">
    <property type="entry name" value="DHFR_1"/>
    <property type="match status" value="1"/>
</dbReference>
<dbReference type="PANTHER" id="PTHR48069">
    <property type="entry name" value="DIHYDROFOLATE REDUCTASE"/>
    <property type="match status" value="1"/>
</dbReference>
<dbReference type="GO" id="GO:0004146">
    <property type="term" value="F:dihydrofolate reductase activity"/>
    <property type="evidence" value="ECO:0007669"/>
    <property type="project" value="UniProtKB-EC"/>
</dbReference>
<dbReference type="Pfam" id="PF00186">
    <property type="entry name" value="DHFR_1"/>
    <property type="match status" value="1"/>
</dbReference>
<dbReference type="Proteomes" id="UP001626536">
    <property type="component" value="Chromosome"/>
</dbReference>
<evidence type="ECO:0000313" key="11">
    <source>
        <dbReference type="EMBL" id="WOJ89705.1"/>
    </source>
</evidence>
<protein>
    <recommendedName>
        <fullName evidence="3 8">Dihydrofolate reductase</fullName>
        <ecNumber evidence="3 8">1.5.1.3</ecNumber>
    </recommendedName>
</protein>
<feature type="domain" description="DHFR" evidence="10">
    <location>
        <begin position="4"/>
        <end position="184"/>
    </location>
</feature>
<dbReference type="EMBL" id="CP136862">
    <property type="protein sequence ID" value="WOJ89705.1"/>
    <property type="molecule type" value="Genomic_DNA"/>
</dbReference>
<evidence type="ECO:0000259" key="10">
    <source>
        <dbReference type="PROSITE" id="PS51330"/>
    </source>
</evidence>
<evidence type="ECO:0000256" key="1">
    <source>
        <dbReference type="ARBA" id="ARBA00004903"/>
    </source>
</evidence>
<evidence type="ECO:0000256" key="6">
    <source>
        <dbReference type="ARBA" id="ARBA00023002"/>
    </source>
</evidence>
<sequence length="184" mass="20290">MTAPLAIVAAIAKNGVIGDGNRMPWRLPSDLKRFRAITMGKPLLMGRKTFQSIGQPLPGRETIVITRDRDFDPSAGAGNAPGVHIAHELDAALALAQERAAAMDAEEVIVAGGGDLYEILIDRAARMHLTFVDLEPQGDVRFPAIDWSAWVEERRVAPEPMAMDETTFAFVDFRRRLKWQARGE</sequence>
<dbReference type="PIRSF" id="PIRSF000194">
    <property type="entry name" value="DHFR"/>
    <property type="match status" value="1"/>
</dbReference>
<dbReference type="PROSITE" id="PS51330">
    <property type="entry name" value="DHFR_2"/>
    <property type="match status" value="1"/>
</dbReference>
<dbReference type="SUPFAM" id="SSF53597">
    <property type="entry name" value="Dihydrofolate reductase-like"/>
    <property type="match status" value="1"/>
</dbReference>
<keyword evidence="6 8" id="KW-0560">Oxidoreductase</keyword>
<evidence type="ECO:0000256" key="3">
    <source>
        <dbReference type="ARBA" id="ARBA00012856"/>
    </source>
</evidence>
<dbReference type="InterPro" id="IPR024072">
    <property type="entry name" value="DHFR-like_dom_sf"/>
</dbReference>
<keyword evidence="5 8" id="KW-0521">NADP</keyword>
<keyword evidence="4 8" id="KW-0554">One-carbon metabolism</keyword>
<name>A0ABZ0HSD3_9HYPH</name>
<dbReference type="RefSeq" id="WP_407339148.1">
    <property type="nucleotide sequence ID" value="NZ_CP136862.1"/>
</dbReference>
<evidence type="ECO:0000256" key="2">
    <source>
        <dbReference type="ARBA" id="ARBA00009539"/>
    </source>
</evidence>
<dbReference type="InterPro" id="IPR012259">
    <property type="entry name" value="DHFR"/>
</dbReference>
<comment type="pathway">
    <text evidence="1 8">Cofactor biosynthesis; tetrahydrofolate biosynthesis; 5,6,7,8-tetrahydrofolate from 7,8-dihydrofolate: step 1/1.</text>
</comment>
<organism evidence="11 12">
    <name type="scientific">Methylocapsa polymorpha</name>
    <dbReference type="NCBI Taxonomy" id="3080828"/>
    <lineage>
        <taxon>Bacteria</taxon>
        <taxon>Pseudomonadati</taxon>
        <taxon>Pseudomonadota</taxon>
        <taxon>Alphaproteobacteria</taxon>
        <taxon>Hyphomicrobiales</taxon>
        <taxon>Beijerinckiaceae</taxon>
        <taxon>Methylocapsa</taxon>
    </lineage>
</organism>
<evidence type="ECO:0000256" key="5">
    <source>
        <dbReference type="ARBA" id="ARBA00022857"/>
    </source>
</evidence>
<dbReference type="Gene3D" id="3.40.430.10">
    <property type="entry name" value="Dihydrofolate Reductase, subunit A"/>
    <property type="match status" value="1"/>
</dbReference>
<dbReference type="InterPro" id="IPR017925">
    <property type="entry name" value="DHFR_CS"/>
</dbReference>
<keyword evidence="12" id="KW-1185">Reference proteome</keyword>
<evidence type="ECO:0000313" key="12">
    <source>
        <dbReference type="Proteomes" id="UP001626536"/>
    </source>
</evidence>
<dbReference type="InterPro" id="IPR001796">
    <property type="entry name" value="DHFR_dom"/>
</dbReference>
<dbReference type="CDD" id="cd00209">
    <property type="entry name" value="DHFR"/>
    <property type="match status" value="1"/>
</dbReference>